<dbReference type="EMBL" id="UGHH01000002">
    <property type="protein sequence ID" value="STO63642.1"/>
    <property type="molecule type" value="Genomic_DNA"/>
</dbReference>
<organism evidence="3 4">
    <name type="scientific">Haemophilus parahaemolyticus</name>
    <dbReference type="NCBI Taxonomy" id="735"/>
    <lineage>
        <taxon>Bacteria</taxon>
        <taxon>Pseudomonadati</taxon>
        <taxon>Pseudomonadota</taxon>
        <taxon>Gammaproteobacteria</taxon>
        <taxon>Pasteurellales</taxon>
        <taxon>Pasteurellaceae</taxon>
        <taxon>Haemophilus</taxon>
    </lineage>
</organism>
<feature type="transmembrane region" description="Helical" evidence="2">
    <location>
        <begin position="12"/>
        <end position="31"/>
    </location>
</feature>
<feature type="compositionally biased region" description="Low complexity" evidence="1">
    <location>
        <begin position="95"/>
        <end position="109"/>
    </location>
</feature>
<evidence type="ECO:0000256" key="2">
    <source>
        <dbReference type="SAM" id="Phobius"/>
    </source>
</evidence>
<keyword evidence="2" id="KW-0472">Membrane</keyword>
<name>A0A377HZL6_HAEPH</name>
<keyword evidence="2" id="KW-1133">Transmembrane helix</keyword>
<protein>
    <submittedName>
        <fullName evidence="3">Uncharacterized protein</fullName>
    </submittedName>
</protein>
<keyword evidence="2" id="KW-0812">Transmembrane</keyword>
<accession>A0A377HZL6</accession>
<dbReference type="RefSeq" id="WP_119222341.1">
    <property type="nucleotide sequence ID" value="NZ_UGHH01000002.1"/>
</dbReference>
<feature type="region of interest" description="Disordered" evidence="1">
    <location>
        <begin position="95"/>
        <end position="118"/>
    </location>
</feature>
<dbReference type="Proteomes" id="UP000254867">
    <property type="component" value="Unassembled WGS sequence"/>
</dbReference>
<evidence type="ECO:0000313" key="3">
    <source>
        <dbReference type="EMBL" id="STO63642.1"/>
    </source>
</evidence>
<feature type="transmembrane region" description="Helical" evidence="2">
    <location>
        <begin position="43"/>
        <end position="63"/>
    </location>
</feature>
<gene>
    <name evidence="3" type="ORF">NCTC10794_00680</name>
</gene>
<proteinExistence type="predicted"/>
<evidence type="ECO:0000256" key="1">
    <source>
        <dbReference type="SAM" id="MobiDB-lite"/>
    </source>
</evidence>
<reference evidence="3 4" key="1">
    <citation type="submission" date="2018-06" db="EMBL/GenBank/DDBJ databases">
        <authorList>
            <consortium name="Pathogen Informatics"/>
            <person name="Doyle S."/>
        </authorList>
    </citation>
    <scope>NUCLEOTIDE SEQUENCE [LARGE SCALE GENOMIC DNA]</scope>
    <source>
        <strain evidence="3 4">NCTC10794</strain>
    </source>
</reference>
<sequence length="118" mass="11718">MKELNIKDCQLVTGGAIPVVVWTAAGVASYLGNKLYSGEEITAIGIISSAAGGAIGGGASAAIRVGASLRPVAGGFAGGATEGFIHNSYQGIRNSISSSSTSNKNQSGSDYGDGCNYQ</sequence>
<evidence type="ECO:0000313" key="4">
    <source>
        <dbReference type="Proteomes" id="UP000254867"/>
    </source>
</evidence>
<dbReference type="AlphaFoldDB" id="A0A377HZL6"/>